<dbReference type="Proteomes" id="UP000653454">
    <property type="component" value="Unassembled WGS sequence"/>
</dbReference>
<dbReference type="Gene3D" id="3.60.10.10">
    <property type="entry name" value="Endonuclease/exonuclease/phosphatase"/>
    <property type="match status" value="1"/>
</dbReference>
<protein>
    <submittedName>
        <fullName evidence="3">(diamondback moth) hypothetical protein</fullName>
    </submittedName>
</protein>
<evidence type="ECO:0000259" key="2">
    <source>
        <dbReference type="Pfam" id="PF25298"/>
    </source>
</evidence>
<dbReference type="SUPFAM" id="SSF56219">
    <property type="entry name" value="DNase I-like"/>
    <property type="match status" value="1"/>
</dbReference>
<keyword evidence="4" id="KW-1185">Reference proteome</keyword>
<dbReference type="InterPro" id="IPR057251">
    <property type="entry name" value="FP_C"/>
</dbReference>
<dbReference type="EMBL" id="CAJHNJ030000475">
    <property type="protein sequence ID" value="CAG9137995.1"/>
    <property type="molecule type" value="Genomic_DNA"/>
</dbReference>
<dbReference type="Pfam" id="PF25298">
    <property type="entry name" value="Baculo_FP_2nd"/>
    <property type="match status" value="1"/>
</dbReference>
<feature type="domain" description="Endonuclease/exonuclease/phosphatase" evidence="1">
    <location>
        <begin position="157"/>
        <end position="226"/>
    </location>
</feature>
<gene>
    <name evidence="3" type="ORF">PLXY2_LOCUS16244</name>
</gene>
<dbReference type="AlphaFoldDB" id="A0A8S4GAC8"/>
<sequence length="259" mass="29355">MLRTAPRGIGRRRRVGTWHGAAAGGGGVAARRRRLDALLLGGPGYTLDSVWAGLYPGLLLMSRRRAPGEPLVLRFTRRAVKDELTAAARVRRGATSADLSQSSAPRPFYVNERLTKYNRQLYYQTREVGRRLSWRFLWTKKGRIYARQGQDTPRHWSRYGHDELIATVLRYDVDIMAINETWLREGETDRAPVIPGYKLRHTPRPPGKRMRGGGVGMYVKTGLKVRFRTHPAAAGVEQMWLHIRSTPAAAGCELYLKHN</sequence>
<evidence type="ECO:0000313" key="3">
    <source>
        <dbReference type="EMBL" id="CAG9137995.1"/>
    </source>
</evidence>
<reference evidence="3" key="1">
    <citation type="submission" date="2020-11" db="EMBL/GenBank/DDBJ databases">
        <authorList>
            <person name="Whiteford S."/>
        </authorList>
    </citation>
    <scope>NUCLEOTIDE SEQUENCE</scope>
</reference>
<proteinExistence type="predicted"/>
<feature type="domain" description="FP protein C-terminal" evidence="2">
    <location>
        <begin position="115"/>
        <end position="153"/>
    </location>
</feature>
<comment type="caution">
    <text evidence="3">The sequence shown here is derived from an EMBL/GenBank/DDBJ whole genome shotgun (WGS) entry which is preliminary data.</text>
</comment>
<organism evidence="3 4">
    <name type="scientific">Plutella xylostella</name>
    <name type="common">Diamondback moth</name>
    <name type="synonym">Plutella maculipennis</name>
    <dbReference type="NCBI Taxonomy" id="51655"/>
    <lineage>
        <taxon>Eukaryota</taxon>
        <taxon>Metazoa</taxon>
        <taxon>Ecdysozoa</taxon>
        <taxon>Arthropoda</taxon>
        <taxon>Hexapoda</taxon>
        <taxon>Insecta</taxon>
        <taxon>Pterygota</taxon>
        <taxon>Neoptera</taxon>
        <taxon>Endopterygota</taxon>
        <taxon>Lepidoptera</taxon>
        <taxon>Glossata</taxon>
        <taxon>Ditrysia</taxon>
        <taxon>Yponomeutoidea</taxon>
        <taxon>Plutellidae</taxon>
        <taxon>Plutella</taxon>
    </lineage>
</organism>
<dbReference type="InterPro" id="IPR005135">
    <property type="entry name" value="Endo/exonuclease/phosphatase"/>
</dbReference>
<name>A0A8S4GAC8_PLUXY</name>
<accession>A0A8S4GAC8</accession>
<dbReference type="GO" id="GO:0003824">
    <property type="term" value="F:catalytic activity"/>
    <property type="evidence" value="ECO:0007669"/>
    <property type="project" value="InterPro"/>
</dbReference>
<evidence type="ECO:0000259" key="1">
    <source>
        <dbReference type="Pfam" id="PF03372"/>
    </source>
</evidence>
<evidence type="ECO:0000313" key="4">
    <source>
        <dbReference type="Proteomes" id="UP000653454"/>
    </source>
</evidence>
<dbReference type="Pfam" id="PF03372">
    <property type="entry name" value="Exo_endo_phos"/>
    <property type="match status" value="1"/>
</dbReference>
<dbReference type="InterPro" id="IPR036691">
    <property type="entry name" value="Endo/exonu/phosph_ase_sf"/>
</dbReference>